<sequence>MGGVLGRGSRRRGENCRVLKQKVKLLEEEIVGVRCKSEQENRVYEQQAVAFMAKEAQWKHEKKKWKEEVGRLRRRVEEKEEKIRRLEEKITATTVEGKSHKELQNLSANLLVEQMIEEQALREEAVEKWKRLYLAIKTELDDLILRTRQGERLWRGAEEDRIISDLQGHLKAKEEIAEGLREKVSALEKEAARREREVDILRQSLRIMSNSKQARGNKNLRRSFFF</sequence>
<dbReference type="PANTHER" id="PTHR37226">
    <property type="entry name" value="GOLGIN FAMILY A PROTEIN"/>
    <property type="match status" value="1"/>
</dbReference>
<organism evidence="2 3">
    <name type="scientific">Aristolochia fimbriata</name>
    <name type="common">White veined hardy Dutchman's pipe vine</name>
    <dbReference type="NCBI Taxonomy" id="158543"/>
    <lineage>
        <taxon>Eukaryota</taxon>
        <taxon>Viridiplantae</taxon>
        <taxon>Streptophyta</taxon>
        <taxon>Embryophyta</taxon>
        <taxon>Tracheophyta</taxon>
        <taxon>Spermatophyta</taxon>
        <taxon>Magnoliopsida</taxon>
        <taxon>Magnoliidae</taxon>
        <taxon>Piperales</taxon>
        <taxon>Aristolochiaceae</taxon>
        <taxon>Aristolochia</taxon>
    </lineage>
</organism>
<accession>A0AAV7EGU7</accession>
<keyword evidence="3" id="KW-1185">Reference proteome</keyword>
<evidence type="ECO:0000313" key="2">
    <source>
        <dbReference type="EMBL" id="KAG9446802.1"/>
    </source>
</evidence>
<evidence type="ECO:0000313" key="3">
    <source>
        <dbReference type="Proteomes" id="UP000825729"/>
    </source>
</evidence>
<keyword evidence="1" id="KW-0175">Coiled coil</keyword>
<dbReference type="AlphaFoldDB" id="A0AAV7EGU7"/>
<dbReference type="Proteomes" id="UP000825729">
    <property type="component" value="Unassembled WGS sequence"/>
</dbReference>
<gene>
    <name evidence="2" type="ORF">H6P81_012930</name>
</gene>
<evidence type="ECO:0000256" key="1">
    <source>
        <dbReference type="SAM" id="Coils"/>
    </source>
</evidence>
<feature type="coiled-coil region" evidence="1">
    <location>
        <begin position="163"/>
        <end position="204"/>
    </location>
</feature>
<dbReference type="EMBL" id="JAINDJ010000005">
    <property type="protein sequence ID" value="KAG9446802.1"/>
    <property type="molecule type" value="Genomic_DNA"/>
</dbReference>
<name>A0AAV7EGU7_ARIFI</name>
<comment type="caution">
    <text evidence="2">The sequence shown here is derived from an EMBL/GenBank/DDBJ whole genome shotgun (WGS) entry which is preliminary data.</text>
</comment>
<feature type="coiled-coil region" evidence="1">
    <location>
        <begin position="55"/>
        <end position="96"/>
    </location>
</feature>
<protein>
    <submittedName>
        <fullName evidence="2">Uncharacterized protein</fullName>
    </submittedName>
</protein>
<dbReference type="PANTHER" id="PTHR37226:SF4">
    <property type="entry name" value="GOLGIN FAMILY A PROTEIN"/>
    <property type="match status" value="1"/>
</dbReference>
<reference evidence="2 3" key="1">
    <citation type="submission" date="2021-07" db="EMBL/GenBank/DDBJ databases">
        <title>The Aristolochia fimbriata genome: insights into angiosperm evolution, floral development and chemical biosynthesis.</title>
        <authorList>
            <person name="Jiao Y."/>
        </authorList>
    </citation>
    <scope>NUCLEOTIDE SEQUENCE [LARGE SCALE GENOMIC DNA]</scope>
    <source>
        <strain evidence="2">IBCAS-2021</strain>
        <tissue evidence="2">Leaf</tissue>
    </source>
</reference>
<proteinExistence type="predicted"/>